<protein>
    <recommendedName>
        <fullName evidence="7">Zn(2)-C6 fungal-type domain-containing protein</fullName>
    </recommendedName>
</protein>
<dbReference type="PANTHER" id="PTHR31668">
    <property type="entry name" value="GLUCOSE TRANSPORT TRANSCRIPTION REGULATOR RGT1-RELATED-RELATED"/>
    <property type="match status" value="1"/>
</dbReference>
<dbReference type="InterPro" id="IPR049556">
    <property type="entry name" value="PhiB"/>
</dbReference>
<keyword evidence="2" id="KW-0805">Transcription regulation</keyword>
<dbReference type="SMART" id="SM00066">
    <property type="entry name" value="GAL4"/>
    <property type="match status" value="1"/>
</dbReference>
<name>A0A3D8RKS2_9EURO</name>
<gene>
    <name evidence="8" type="ORF">DSM5745_07083</name>
</gene>
<dbReference type="GO" id="GO:0000981">
    <property type="term" value="F:DNA-binding transcription factor activity, RNA polymerase II-specific"/>
    <property type="evidence" value="ECO:0007669"/>
    <property type="project" value="InterPro"/>
</dbReference>
<dbReference type="EMBL" id="PVWQ01000008">
    <property type="protein sequence ID" value="RDW74421.1"/>
    <property type="molecule type" value="Genomic_DNA"/>
</dbReference>
<dbReference type="Gene3D" id="4.10.240.10">
    <property type="entry name" value="Zn(2)-C6 fungal-type DNA-binding domain"/>
    <property type="match status" value="1"/>
</dbReference>
<evidence type="ECO:0000256" key="3">
    <source>
        <dbReference type="ARBA" id="ARBA00023125"/>
    </source>
</evidence>
<dbReference type="Pfam" id="PF00172">
    <property type="entry name" value="Zn_clus"/>
    <property type="match status" value="1"/>
</dbReference>
<accession>A0A3D8RKS2</accession>
<keyword evidence="1" id="KW-0479">Metal-binding</keyword>
<dbReference type="GO" id="GO:0003677">
    <property type="term" value="F:DNA binding"/>
    <property type="evidence" value="ECO:0007669"/>
    <property type="project" value="UniProtKB-KW"/>
</dbReference>
<dbReference type="CDD" id="cd00457">
    <property type="entry name" value="PEBP"/>
    <property type="match status" value="1"/>
</dbReference>
<dbReference type="GO" id="GO:0008270">
    <property type="term" value="F:zinc ion binding"/>
    <property type="evidence" value="ECO:0007669"/>
    <property type="project" value="InterPro"/>
</dbReference>
<dbReference type="PROSITE" id="PS50048">
    <property type="entry name" value="ZN2_CY6_FUNGAL_2"/>
    <property type="match status" value="1"/>
</dbReference>
<reference evidence="8 9" key="1">
    <citation type="journal article" date="2018" name="IMA Fungus">
        <title>IMA Genome-F 9: Draft genome sequence of Annulohypoxylon stygium, Aspergillus mulundensis, Berkeleyomyces basicola (syn. Thielaviopsis basicola), Ceratocystis smalleyi, two Cercospora beticola strains, Coleophoma cylindrospora, Fusarium fracticaudum, Phialophora cf. hyalina, and Morchella septimelata.</title>
        <authorList>
            <person name="Wingfield B.D."/>
            <person name="Bills G.F."/>
            <person name="Dong Y."/>
            <person name="Huang W."/>
            <person name="Nel W.J."/>
            <person name="Swalarsk-Parry B.S."/>
            <person name="Vaghefi N."/>
            <person name="Wilken P.M."/>
            <person name="An Z."/>
            <person name="de Beer Z.W."/>
            <person name="De Vos L."/>
            <person name="Chen L."/>
            <person name="Duong T.A."/>
            <person name="Gao Y."/>
            <person name="Hammerbacher A."/>
            <person name="Kikkert J.R."/>
            <person name="Li Y."/>
            <person name="Li H."/>
            <person name="Li K."/>
            <person name="Li Q."/>
            <person name="Liu X."/>
            <person name="Ma X."/>
            <person name="Naidoo K."/>
            <person name="Pethybridge S.J."/>
            <person name="Sun J."/>
            <person name="Steenkamp E.T."/>
            <person name="van der Nest M.A."/>
            <person name="van Wyk S."/>
            <person name="Wingfield M.J."/>
            <person name="Xiong C."/>
            <person name="Yue Q."/>
            <person name="Zhang X."/>
        </authorList>
    </citation>
    <scope>NUCLEOTIDE SEQUENCE [LARGE SCALE GENOMIC DNA]</scope>
    <source>
        <strain evidence="8 9">DSM 5745</strain>
    </source>
</reference>
<comment type="caution">
    <text evidence="8">The sequence shown here is derived from an EMBL/GenBank/DDBJ whole genome shotgun (WGS) entry which is preliminary data.</text>
</comment>
<dbReference type="CDD" id="cd00067">
    <property type="entry name" value="GAL4"/>
    <property type="match status" value="1"/>
</dbReference>
<dbReference type="GeneID" id="38117453"/>
<dbReference type="SUPFAM" id="SSF57701">
    <property type="entry name" value="Zn2/Cys6 DNA-binding domain"/>
    <property type="match status" value="1"/>
</dbReference>
<dbReference type="Pfam" id="PF04082">
    <property type="entry name" value="Fungal_trans"/>
    <property type="match status" value="1"/>
</dbReference>
<keyword evidence="9" id="KW-1185">Reference proteome</keyword>
<feature type="region of interest" description="Disordered" evidence="6">
    <location>
        <begin position="52"/>
        <end position="138"/>
    </location>
</feature>
<evidence type="ECO:0000256" key="6">
    <source>
        <dbReference type="SAM" id="MobiDB-lite"/>
    </source>
</evidence>
<dbReference type="Proteomes" id="UP000256690">
    <property type="component" value="Unassembled WGS sequence"/>
</dbReference>
<keyword evidence="5" id="KW-0539">Nucleus</keyword>
<evidence type="ECO:0000259" key="7">
    <source>
        <dbReference type="PROSITE" id="PS50048"/>
    </source>
</evidence>
<dbReference type="Gene3D" id="3.90.280.10">
    <property type="entry name" value="PEBP-like"/>
    <property type="match status" value="1"/>
</dbReference>
<dbReference type="PANTHER" id="PTHR31668:SF10">
    <property type="entry name" value="ZN(II)2CYS6 TRANSCRIPTION FACTOR (EUROFUNG)"/>
    <property type="match status" value="1"/>
</dbReference>
<feature type="compositionally biased region" description="Polar residues" evidence="6">
    <location>
        <begin position="94"/>
        <end position="103"/>
    </location>
</feature>
<organism evidence="8 9">
    <name type="scientific">Aspergillus mulundensis</name>
    <dbReference type="NCBI Taxonomy" id="1810919"/>
    <lineage>
        <taxon>Eukaryota</taxon>
        <taxon>Fungi</taxon>
        <taxon>Dikarya</taxon>
        <taxon>Ascomycota</taxon>
        <taxon>Pezizomycotina</taxon>
        <taxon>Eurotiomycetes</taxon>
        <taxon>Eurotiomycetidae</taxon>
        <taxon>Eurotiales</taxon>
        <taxon>Aspergillaceae</taxon>
        <taxon>Aspergillus</taxon>
        <taxon>Aspergillus subgen. Nidulantes</taxon>
    </lineage>
</organism>
<dbReference type="AlphaFoldDB" id="A0A3D8RKS2"/>
<dbReference type="InterPro" id="IPR001138">
    <property type="entry name" value="Zn2Cys6_DnaBD"/>
</dbReference>
<dbReference type="Pfam" id="PF01161">
    <property type="entry name" value="PBP"/>
    <property type="match status" value="1"/>
</dbReference>
<dbReference type="InterPro" id="IPR036864">
    <property type="entry name" value="Zn2-C6_fun-type_DNA-bd_sf"/>
</dbReference>
<evidence type="ECO:0000256" key="2">
    <source>
        <dbReference type="ARBA" id="ARBA00023015"/>
    </source>
</evidence>
<dbReference type="SMART" id="SM00906">
    <property type="entry name" value="Fungal_trans"/>
    <property type="match status" value="1"/>
</dbReference>
<dbReference type="InterPro" id="IPR036610">
    <property type="entry name" value="PEBP-like_sf"/>
</dbReference>
<evidence type="ECO:0000256" key="1">
    <source>
        <dbReference type="ARBA" id="ARBA00022723"/>
    </source>
</evidence>
<dbReference type="SUPFAM" id="SSF49777">
    <property type="entry name" value="PEBP-like"/>
    <property type="match status" value="1"/>
</dbReference>
<evidence type="ECO:0000313" key="8">
    <source>
        <dbReference type="EMBL" id="RDW74421.1"/>
    </source>
</evidence>
<keyword evidence="4" id="KW-0804">Transcription</keyword>
<dbReference type="OrthoDB" id="3034343at2759"/>
<evidence type="ECO:0000313" key="9">
    <source>
        <dbReference type="Proteomes" id="UP000256690"/>
    </source>
</evidence>
<feature type="domain" description="Zn(2)-C6 fungal-type" evidence="7">
    <location>
        <begin position="21"/>
        <end position="53"/>
    </location>
</feature>
<evidence type="ECO:0000256" key="4">
    <source>
        <dbReference type="ARBA" id="ARBA00023163"/>
    </source>
</evidence>
<keyword evidence="3" id="KW-0238">DNA-binding</keyword>
<dbReference type="RefSeq" id="XP_026602189.1">
    <property type="nucleotide sequence ID" value="XM_026749099.1"/>
</dbReference>
<proteinExistence type="predicted"/>
<dbReference type="CDD" id="cd12148">
    <property type="entry name" value="fungal_TF_MHR"/>
    <property type="match status" value="1"/>
</dbReference>
<evidence type="ECO:0000256" key="5">
    <source>
        <dbReference type="ARBA" id="ARBA00023242"/>
    </source>
</evidence>
<dbReference type="InterPro" id="IPR008914">
    <property type="entry name" value="PEBP"/>
</dbReference>
<dbReference type="InterPro" id="IPR050797">
    <property type="entry name" value="Carb_Metab_Trans_Reg"/>
</dbReference>
<sequence>MEDQSSTQPEGRPYRSHLHPACLSCRKRKSRCKTRSPAEICAMCQAYGTECVFPRPDDPRVPRQQKSWPRRVAPNARVHNRPCPGQSPAGTAASRGTQRSMDPQPQIPVGTTGPPQLPRTGQDVPHAAAPESRTGDFSPLMGIVTEAEDDSSHIISPAVADDNDILESYLSAIPFAQKRCMVPTGSGSIRHIGPVRFNVVPRRPLGVVANQSFAASKCELVEKYMDPDIDEYLNLFFLKANPCFPLFDEASFRSSYSSHKEKISPALLCNLYANSLVYWKSSRRLSCGRTPDIRYIWNQANEALHSELFLSPGLSSIMAILINVNGRPSTSMFGNGGMVGMAVALSNALGLNRDPSSWSISPLEKSLRIRIWWLVLIHDRWCSLAYGTPLQVHRAQYDVPLPSVDDICPNPDATNDRSAASVFVALVTLTDVLARYLEHVYRVSRDFPQSSNMSEMDLEQILRDWEESLSDEVRHLVLRGINLDIPGAANFRLAYLSVKLLLRRLQLNMSKRTLQIEDDLASPFYMDAQRAAEEIVYLVQELDESQFRGFWIPVHAFSLTSATMFLLRSGLRMRNYARNTPLKTAREMINALQSHRQNFDWDLADNCLAQCSELLERIGAAESNSSMVAPEFPSIPEDLGSLDIDPSVLEELFGNAGFSEGFELCESRSLDLNGLRPRGGLYAENLTVTQSPVLSPAPSQDAYPLSAGYNFVPSCLGVVCKLERVQRRNPDSVTSALLIHPQSSIIFPARRFIQLLRKASSSYTMRSLHRAAGCLLLVAGASAWRHSKLFTSSPAFADHPFPTIAIECPELGRSGTYIDRDHTSEGAGLVPALAWPSPTDDTVEYVLISEDPDAPIPDPVVHGIYYRLSRDKTGVQSPDFRINPASWEPYMLRGGFKYGKNTHDTVYVPPTPSFGNGPHRYFFELIALNDSIDTDAMSPLATYDELQKEVLGKVAGWGEWVGVFEYPVTPLEAE</sequence>
<dbReference type="GO" id="GO:0005634">
    <property type="term" value="C:nucleus"/>
    <property type="evidence" value="ECO:0007669"/>
    <property type="project" value="TreeGrafter"/>
</dbReference>
<dbReference type="GO" id="GO:0001080">
    <property type="term" value="P:nitrogen catabolite activation of transcription from RNA polymerase II promoter"/>
    <property type="evidence" value="ECO:0007669"/>
    <property type="project" value="TreeGrafter"/>
</dbReference>
<dbReference type="STRING" id="1810919.A0A3D8RKS2"/>
<dbReference type="PROSITE" id="PS00463">
    <property type="entry name" value="ZN2_CY6_FUNGAL_1"/>
    <property type="match status" value="1"/>
</dbReference>
<dbReference type="GO" id="GO:0006351">
    <property type="term" value="P:DNA-templated transcription"/>
    <property type="evidence" value="ECO:0007669"/>
    <property type="project" value="InterPro"/>
</dbReference>
<dbReference type="InterPro" id="IPR007219">
    <property type="entry name" value="XnlR_reg_dom"/>
</dbReference>